<dbReference type="GO" id="GO:0019752">
    <property type="term" value="P:carboxylic acid metabolic process"/>
    <property type="evidence" value="ECO:0007669"/>
    <property type="project" value="UniProtKB-ARBA"/>
</dbReference>
<dbReference type="Pfam" id="PF01557">
    <property type="entry name" value="FAA_hydrolase"/>
    <property type="match status" value="1"/>
</dbReference>
<evidence type="ECO:0000256" key="1">
    <source>
        <dbReference type="ARBA" id="ARBA00010211"/>
    </source>
</evidence>
<dbReference type="Proteomes" id="UP001169760">
    <property type="component" value="Unassembled WGS sequence"/>
</dbReference>
<dbReference type="PANTHER" id="PTHR42796">
    <property type="entry name" value="FUMARYLACETOACETATE HYDROLASE DOMAIN-CONTAINING PROTEIN 2A-RELATED"/>
    <property type="match status" value="1"/>
</dbReference>
<dbReference type="InterPro" id="IPR011234">
    <property type="entry name" value="Fumarylacetoacetase-like_C"/>
</dbReference>
<evidence type="ECO:0000256" key="2">
    <source>
        <dbReference type="ARBA" id="ARBA00022723"/>
    </source>
</evidence>
<protein>
    <submittedName>
        <fullName evidence="9">Fumarylacetoacetate hydrolase family protein</fullName>
    </submittedName>
</protein>
<evidence type="ECO:0000259" key="8">
    <source>
        <dbReference type="Pfam" id="PF01557"/>
    </source>
</evidence>
<comment type="catalytic activity">
    <reaction evidence="4">
        <text>(2E,4Z)-5-hydroxypenta-2,4-diene-1,2,5-tricarboxylate = (3E,5R)-5-carboxy-2-oxohept-3-enedioate</text>
        <dbReference type="Rhea" id="RHEA:18813"/>
        <dbReference type="ChEBI" id="CHEBI:47961"/>
        <dbReference type="ChEBI" id="CHEBI:87491"/>
        <dbReference type="EC" id="5.3.3.10"/>
    </reaction>
</comment>
<dbReference type="GO" id="GO:0046872">
    <property type="term" value="F:metal ion binding"/>
    <property type="evidence" value="ECO:0007669"/>
    <property type="project" value="UniProtKB-KW"/>
</dbReference>
<evidence type="ECO:0000313" key="10">
    <source>
        <dbReference type="Proteomes" id="UP001169760"/>
    </source>
</evidence>
<keyword evidence="2" id="KW-0479">Metal-binding</keyword>
<feature type="domain" description="Fumarylacetoacetase-like C-terminal" evidence="8">
    <location>
        <begin position="72"/>
        <end position="278"/>
    </location>
</feature>
<dbReference type="Gene3D" id="3.90.850.10">
    <property type="entry name" value="Fumarylacetoacetase-like, C-terminal domain"/>
    <property type="match status" value="1"/>
</dbReference>
<dbReference type="InterPro" id="IPR036663">
    <property type="entry name" value="Fumarylacetoacetase_C_sf"/>
</dbReference>
<evidence type="ECO:0000256" key="7">
    <source>
        <dbReference type="ARBA" id="ARBA00060680"/>
    </source>
</evidence>
<dbReference type="FunFam" id="3.90.850.10:FF:000002">
    <property type="entry name" value="2-hydroxyhepta-2,4-diene-1,7-dioate isomerase"/>
    <property type="match status" value="1"/>
</dbReference>
<evidence type="ECO:0000256" key="5">
    <source>
        <dbReference type="ARBA" id="ARBA00057150"/>
    </source>
</evidence>
<organism evidence="9 10">
    <name type="scientific">Saccharophagus degradans</name>
    <dbReference type="NCBI Taxonomy" id="86304"/>
    <lineage>
        <taxon>Bacteria</taxon>
        <taxon>Pseudomonadati</taxon>
        <taxon>Pseudomonadota</taxon>
        <taxon>Gammaproteobacteria</taxon>
        <taxon>Cellvibrionales</taxon>
        <taxon>Cellvibrionaceae</taxon>
        <taxon>Saccharophagus</taxon>
    </lineage>
</organism>
<comment type="caution">
    <text evidence="9">The sequence shown here is derived from an EMBL/GenBank/DDBJ whole genome shotgun (WGS) entry which is preliminary data.</text>
</comment>
<comment type="pathway">
    <text evidence="6">Aromatic compound metabolism; 4-hydroxyphenylacetate degradation; pyruvate and succinate semialdehyde from 4-hydroxyphenylacetate: step 4/7.</text>
</comment>
<comment type="pathway">
    <text evidence="7">Aromatic compound metabolism; 4-hydroxyphenylacetate degradation; pyruvate and succinate semialdehyde from 4-hydroxyphenylacetate: step 5/7.</text>
</comment>
<dbReference type="AlphaFoldDB" id="A0AAW7XDD6"/>
<dbReference type="GO" id="GO:0008704">
    <property type="term" value="F:5-carboxymethyl-2-hydroxymuconate delta-isomerase activity"/>
    <property type="evidence" value="ECO:0007669"/>
    <property type="project" value="UniProtKB-EC"/>
</dbReference>
<sequence>MKLVRVGNKGQERPAVVDSQGVVRCIASFTADINGDFLAGASLDALKQADLSTLPVIENVQRYAEPVKGVGKFICVGLNYADHAVESGKEVPPEPVLFSKATSSITGPNDNVVIPRNSTKTDWEVELAFVIGKHAKYVSEADAMTYVAGFTIVNDLSEREFQLEKAGQWCKGKGCDTFGPFGPYLVTPDELGDFNNLDMWLDVNGERMQTGNSRTMVYKIPFWVHYISQFMSLQPGDIISTGTPPGVGMGFCPPRYLKAGDAMHLGIQGLGEQTQQVVADS</sequence>
<dbReference type="RefSeq" id="WP_303493978.1">
    <property type="nucleotide sequence ID" value="NZ_JAUOPB010000018.1"/>
</dbReference>
<gene>
    <name evidence="9" type="ORF">Q4521_19970</name>
</gene>
<comment type="catalytic activity">
    <reaction evidence="3">
        <text>(3E,5R)-5-carboxy-2-oxohept-3-enedioate + H(+) = (4Z)-2-oxohept-4-enedioate + CO2</text>
        <dbReference type="Rhea" id="RHEA:14397"/>
        <dbReference type="ChEBI" id="CHEBI:15378"/>
        <dbReference type="ChEBI" id="CHEBI:16526"/>
        <dbReference type="ChEBI" id="CHEBI:87491"/>
        <dbReference type="ChEBI" id="CHEBI:87507"/>
        <dbReference type="EC" id="4.1.1.68"/>
    </reaction>
</comment>
<evidence type="ECO:0000256" key="3">
    <source>
        <dbReference type="ARBA" id="ARBA00051258"/>
    </source>
</evidence>
<proteinExistence type="inferred from homology"/>
<name>A0AAW7XDD6_9GAMM</name>
<dbReference type="EMBL" id="JAUOPB010000018">
    <property type="protein sequence ID" value="MDO6424778.1"/>
    <property type="molecule type" value="Genomic_DNA"/>
</dbReference>
<comment type="similarity">
    <text evidence="1">Belongs to the FAH family.</text>
</comment>
<keyword evidence="9" id="KW-0378">Hydrolase</keyword>
<dbReference type="GO" id="GO:0018800">
    <property type="term" value="F:5-oxopent-3-ene-1,2,5-tricarboxylate decarboxylase activity"/>
    <property type="evidence" value="ECO:0007669"/>
    <property type="project" value="UniProtKB-EC"/>
</dbReference>
<evidence type="ECO:0000313" key="9">
    <source>
        <dbReference type="EMBL" id="MDO6424778.1"/>
    </source>
</evidence>
<accession>A0AAW7XDD6</accession>
<dbReference type="SUPFAM" id="SSF56529">
    <property type="entry name" value="FAH"/>
    <property type="match status" value="1"/>
</dbReference>
<dbReference type="InterPro" id="IPR051121">
    <property type="entry name" value="FAH"/>
</dbReference>
<reference evidence="9" key="1">
    <citation type="submission" date="2023-07" db="EMBL/GenBank/DDBJ databases">
        <title>Genome content predicts the carbon catabolic preferences of heterotrophic bacteria.</title>
        <authorList>
            <person name="Gralka M."/>
        </authorList>
    </citation>
    <scope>NUCLEOTIDE SEQUENCE</scope>
    <source>
        <strain evidence="9">I3M17_2</strain>
    </source>
</reference>
<evidence type="ECO:0000256" key="6">
    <source>
        <dbReference type="ARBA" id="ARBA00060569"/>
    </source>
</evidence>
<dbReference type="GO" id="GO:0016787">
    <property type="term" value="F:hydrolase activity"/>
    <property type="evidence" value="ECO:0007669"/>
    <property type="project" value="UniProtKB-KW"/>
</dbReference>
<comment type="function">
    <text evidence="5">Decarboxylates OPET (5-oxo-pent-3-ene-1,2,5-tricarboxylic acid) into HHDD (2-hydroxy-hept-2,4-diene-1,7-dioate) and isomerizes it to OHED (2-oxo-hept-3-ene-1,7-dioate).</text>
</comment>
<evidence type="ECO:0000256" key="4">
    <source>
        <dbReference type="ARBA" id="ARBA00052790"/>
    </source>
</evidence>
<dbReference type="PANTHER" id="PTHR42796:SF4">
    <property type="entry name" value="FUMARYLACETOACETATE HYDROLASE DOMAIN-CONTAINING PROTEIN 2A"/>
    <property type="match status" value="1"/>
</dbReference>